<proteinExistence type="inferred from homology"/>
<dbReference type="PIRSF" id="PIRSF004749">
    <property type="entry name" value="Pep_def"/>
    <property type="match status" value="1"/>
</dbReference>
<comment type="similarity">
    <text evidence="1">Belongs to the polypeptide deformylase family.</text>
</comment>
<dbReference type="Pfam" id="PF01327">
    <property type="entry name" value="Pep_deformylase"/>
    <property type="match status" value="1"/>
</dbReference>
<dbReference type="EMBL" id="QORN01000037">
    <property type="protein sequence ID" value="MBD5807179.1"/>
    <property type="molecule type" value="Genomic_DNA"/>
</dbReference>
<dbReference type="GO" id="GO:0042586">
    <property type="term" value="F:peptide deformylase activity"/>
    <property type="evidence" value="ECO:0007669"/>
    <property type="project" value="UniProtKB-EC"/>
</dbReference>
<dbReference type="CDD" id="cd00487">
    <property type="entry name" value="Pep_deformylase"/>
    <property type="match status" value="1"/>
</dbReference>
<dbReference type="PANTHER" id="PTHR10458:SF22">
    <property type="entry name" value="PEPTIDE DEFORMYLASE"/>
    <property type="match status" value="1"/>
</dbReference>
<keyword evidence="2" id="KW-0378">Hydrolase</keyword>
<gene>
    <name evidence="2" type="ORF">DTK66_08740</name>
</gene>
<evidence type="ECO:0000313" key="2">
    <source>
        <dbReference type="EMBL" id="MBD5807179.1"/>
    </source>
</evidence>
<comment type="caution">
    <text evidence="2">The sequence shown here is derived from an EMBL/GenBank/DDBJ whole genome shotgun (WGS) entry which is preliminary data.</text>
</comment>
<dbReference type="Gene3D" id="3.90.45.10">
    <property type="entry name" value="Peptide deformylase"/>
    <property type="match status" value="1"/>
</dbReference>
<keyword evidence="3" id="KW-1185">Reference proteome</keyword>
<dbReference type="RefSeq" id="WP_191668425.1">
    <property type="nucleotide sequence ID" value="NZ_QORN01000037.1"/>
</dbReference>
<dbReference type="SUPFAM" id="SSF56420">
    <property type="entry name" value="Peptide deformylase"/>
    <property type="match status" value="1"/>
</dbReference>
<evidence type="ECO:0000256" key="1">
    <source>
        <dbReference type="ARBA" id="ARBA00010759"/>
    </source>
</evidence>
<dbReference type="PRINTS" id="PR01576">
    <property type="entry name" value="PDEFORMYLASE"/>
</dbReference>
<organism evidence="2 3">
    <name type="scientific">Limosilactobacillus walteri</name>
    <dbReference type="NCBI Taxonomy" id="2268022"/>
    <lineage>
        <taxon>Bacteria</taxon>
        <taxon>Bacillati</taxon>
        <taxon>Bacillota</taxon>
        <taxon>Bacilli</taxon>
        <taxon>Lactobacillales</taxon>
        <taxon>Lactobacillaceae</taxon>
        <taxon>Limosilactobacillus</taxon>
    </lineage>
</organism>
<dbReference type="NCBIfam" id="NF006670">
    <property type="entry name" value="PRK09218.1"/>
    <property type="match status" value="1"/>
</dbReference>
<name>A0ABR8P920_9LACO</name>
<dbReference type="InterPro" id="IPR036821">
    <property type="entry name" value="Peptide_deformylase_sf"/>
</dbReference>
<protein>
    <submittedName>
        <fullName evidence="2">Peptide deformylase</fullName>
        <ecNumber evidence="2">3.5.1.88</ecNumber>
    </submittedName>
</protein>
<dbReference type="InterPro" id="IPR023635">
    <property type="entry name" value="Peptide_deformylase"/>
</dbReference>
<dbReference type="Proteomes" id="UP000704341">
    <property type="component" value="Unassembled WGS sequence"/>
</dbReference>
<dbReference type="PANTHER" id="PTHR10458">
    <property type="entry name" value="PEPTIDE DEFORMYLASE"/>
    <property type="match status" value="1"/>
</dbReference>
<reference evidence="2 3" key="1">
    <citation type="submission" date="2018-07" db="EMBL/GenBank/DDBJ databases">
        <title>Phylogenomic Insights into understanding Host Adaptation of Lactobacillus reuteri by a novel species, Lactobacillus spp. M31.</title>
        <authorList>
            <person name="Sharma S."/>
            <person name="Patil P."/>
            <person name="Korpole S."/>
            <person name="Patil P.B."/>
        </authorList>
    </citation>
    <scope>NUCLEOTIDE SEQUENCE [LARGE SCALE GENOMIC DNA]</scope>
    <source>
        <strain evidence="2 3">M31</strain>
    </source>
</reference>
<sequence length="136" mass="15157">MIKPIVKDQQLLAKKAVPATKTDRPIAADLIDTLNAHQTECVGMAANMIGSNKKIIIARLGPLNVVMFNPQITAKSNPYQTEEGCLSLIGKRPTKRYQKITVKFFNQAWQPQTLFLTDFAAEIVQHELDHCNGIII</sequence>
<evidence type="ECO:0000313" key="3">
    <source>
        <dbReference type="Proteomes" id="UP000704341"/>
    </source>
</evidence>
<dbReference type="EC" id="3.5.1.88" evidence="2"/>
<accession>A0ABR8P920</accession>